<dbReference type="Pfam" id="PF02589">
    <property type="entry name" value="LUD_dom"/>
    <property type="match status" value="1"/>
</dbReference>
<dbReference type="EMBL" id="JBEXAC010000001">
    <property type="protein sequence ID" value="MET6996576.1"/>
    <property type="molecule type" value="Genomic_DNA"/>
</dbReference>
<dbReference type="InterPro" id="IPR037171">
    <property type="entry name" value="NagB/RpiA_transferase-like"/>
</dbReference>
<sequence length="195" mass="21115">MSSREQILAAVKANQPAATALPSLAGFDMTTPGELSAFRKVVEGLGAILFEIPDYTAIAPLLREHYPHIERVIAVDPAYYPVNDQEEWQTTDAHALENVDMAIIPGQWGVAENGAIWMEEQDMKVRVLPFICQHLAIVLSKHNLVATMHQVYEKIGGPNTGFGVFIAGPSKTADIEQSLVLGAHGAKSLAIFVVG</sequence>
<keyword evidence="3" id="KW-1185">Reference proteome</keyword>
<dbReference type="SUPFAM" id="SSF100950">
    <property type="entry name" value="NagB/RpiA/CoA transferase-like"/>
    <property type="match status" value="1"/>
</dbReference>
<name>A0ABV2T0M8_9BACT</name>
<dbReference type="PANTHER" id="PTHR43682">
    <property type="entry name" value="LACTATE UTILIZATION PROTEIN C"/>
    <property type="match status" value="1"/>
</dbReference>
<dbReference type="PANTHER" id="PTHR43682:SF1">
    <property type="entry name" value="LACTATE UTILIZATION PROTEIN C"/>
    <property type="match status" value="1"/>
</dbReference>
<dbReference type="Proteomes" id="UP001549749">
    <property type="component" value="Unassembled WGS sequence"/>
</dbReference>
<feature type="domain" description="LUD" evidence="1">
    <location>
        <begin position="94"/>
        <end position="194"/>
    </location>
</feature>
<dbReference type="RefSeq" id="WP_354659218.1">
    <property type="nucleotide sequence ID" value="NZ_JBEXAC010000001.1"/>
</dbReference>
<protein>
    <submittedName>
        <fullName evidence="2">LUD domain-containing protein</fullName>
    </submittedName>
</protein>
<dbReference type="InterPro" id="IPR024185">
    <property type="entry name" value="FTHF_cligase-like_sf"/>
</dbReference>
<dbReference type="Gene3D" id="3.40.50.10420">
    <property type="entry name" value="NagB/RpiA/CoA transferase-like"/>
    <property type="match status" value="1"/>
</dbReference>
<proteinExistence type="predicted"/>
<gene>
    <name evidence="2" type="ORF">ABR189_04325</name>
</gene>
<dbReference type="InterPro" id="IPR003741">
    <property type="entry name" value="LUD_dom"/>
</dbReference>
<evidence type="ECO:0000313" key="3">
    <source>
        <dbReference type="Proteomes" id="UP001549749"/>
    </source>
</evidence>
<evidence type="ECO:0000313" key="2">
    <source>
        <dbReference type="EMBL" id="MET6996576.1"/>
    </source>
</evidence>
<evidence type="ECO:0000259" key="1">
    <source>
        <dbReference type="Pfam" id="PF02589"/>
    </source>
</evidence>
<comment type="caution">
    <text evidence="2">The sequence shown here is derived from an EMBL/GenBank/DDBJ whole genome shotgun (WGS) entry which is preliminary data.</text>
</comment>
<accession>A0ABV2T0M8</accession>
<organism evidence="2 3">
    <name type="scientific">Chitinophaga defluvii</name>
    <dbReference type="NCBI Taxonomy" id="3163343"/>
    <lineage>
        <taxon>Bacteria</taxon>
        <taxon>Pseudomonadati</taxon>
        <taxon>Bacteroidota</taxon>
        <taxon>Chitinophagia</taxon>
        <taxon>Chitinophagales</taxon>
        <taxon>Chitinophagaceae</taxon>
        <taxon>Chitinophaga</taxon>
    </lineage>
</organism>
<reference evidence="2 3" key="1">
    <citation type="submission" date="2024-06" db="EMBL/GenBank/DDBJ databases">
        <title>Chitinophaga defluvii sp. nov., isolated from municipal sewage.</title>
        <authorList>
            <person name="Zhang L."/>
        </authorList>
    </citation>
    <scope>NUCLEOTIDE SEQUENCE [LARGE SCALE GENOMIC DNA]</scope>
    <source>
        <strain evidence="2 3">H8</strain>
    </source>
</reference>